<dbReference type="Proteomes" id="UP000714275">
    <property type="component" value="Unassembled WGS sequence"/>
</dbReference>
<proteinExistence type="predicted"/>
<evidence type="ECO:0000256" key="2">
    <source>
        <dbReference type="SAM" id="Phobius"/>
    </source>
</evidence>
<keyword evidence="2" id="KW-1133">Transmembrane helix</keyword>
<comment type="caution">
    <text evidence="3">The sequence shown here is derived from an EMBL/GenBank/DDBJ whole genome shotgun (WGS) entry which is preliminary data.</text>
</comment>
<protein>
    <submittedName>
        <fullName evidence="3">Uncharacterized protein</fullName>
    </submittedName>
</protein>
<organism evidence="3 4">
    <name type="scientific">Suillus placidus</name>
    <dbReference type="NCBI Taxonomy" id="48579"/>
    <lineage>
        <taxon>Eukaryota</taxon>
        <taxon>Fungi</taxon>
        <taxon>Dikarya</taxon>
        <taxon>Basidiomycota</taxon>
        <taxon>Agaricomycotina</taxon>
        <taxon>Agaricomycetes</taxon>
        <taxon>Agaricomycetidae</taxon>
        <taxon>Boletales</taxon>
        <taxon>Suillineae</taxon>
        <taxon>Suillaceae</taxon>
        <taxon>Suillus</taxon>
    </lineage>
</organism>
<evidence type="ECO:0000313" key="4">
    <source>
        <dbReference type="Proteomes" id="UP000714275"/>
    </source>
</evidence>
<accession>A0A9P6ZJA0</accession>
<name>A0A9P6ZJA0_9AGAM</name>
<keyword evidence="4" id="KW-1185">Reference proteome</keyword>
<keyword evidence="2" id="KW-0472">Membrane</keyword>
<evidence type="ECO:0000313" key="3">
    <source>
        <dbReference type="EMBL" id="KAG1768622.1"/>
    </source>
</evidence>
<dbReference type="AlphaFoldDB" id="A0A9P6ZJA0"/>
<feature type="compositionally biased region" description="Basic and acidic residues" evidence="1">
    <location>
        <begin position="144"/>
        <end position="153"/>
    </location>
</feature>
<dbReference type="EMBL" id="JABBWD010000078">
    <property type="protein sequence ID" value="KAG1768622.1"/>
    <property type="molecule type" value="Genomic_DNA"/>
</dbReference>
<evidence type="ECO:0000256" key="1">
    <source>
        <dbReference type="SAM" id="MobiDB-lite"/>
    </source>
</evidence>
<feature type="transmembrane region" description="Helical" evidence="2">
    <location>
        <begin position="12"/>
        <end position="33"/>
    </location>
</feature>
<sequence length="182" mass="20324">MAGHSTQRQKQLSRLAIIIIVILFTAVLARQLFSKATLRNKHPRARSPHTFIEGRWKDVRASLGLPPLPDTINPAAAILPPSTPPRTGKLPLRFDLRRKRAEADLQTQGKLHLAADVRDAPRVSVQALSASFRRIAAAEKEIAEMRGKHEKSGPKARLQRRIEDWQDPTNAKDVLTTTVTND</sequence>
<dbReference type="OrthoDB" id="3045172at2759"/>
<reference evidence="3" key="1">
    <citation type="journal article" date="2020" name="New Phytol.">
        <title>Comparative genomics reveals dynamic genome evolution in host specialist ectomycorrhizal fungi.</title>
        <authorList>
            <person name="Lofgren L.A."/>
            <person name="Nguyen N.H."/>
            <person name="Vilgalys R."/>
            <person name="Ruytinx J."/>
            <person name="Liao H.L."/>
            <person name="Branco S."/>
            <person name="Kuo A."/>
            <person name="LaButti K."/>
            <person name="Lipzen A."/>
            <person name="Andreopoulos W."/>
            <person name="Pangilinan J."/>
            <person name="Riley R."/>
            <person name="Hundley H."/>
            <person name="Na H."/>
            <person name="Barry K."/>
            <person name="Grigoriev I.V."/>
            <person name="Stajich J.E."/>
            <person name="Kennedy P.G."/>
        </authorList>
    </citation>
    <scope>NUCLEOTIDE SEQUENCE</scope>
    <source>
        <strain evidence="3">DOB743</strain>
    </source>
</reference>
<keyword evidence="2" id="KW-0812">Transmembrane</keyword>
<gene>
    <name evidence="3" type="ORF">EV702DRAFT_1035541</name>
</gene>
<feature type="region of interest" description="Disordered" evidence="1">
    <location>
        <begin position="144"/>
        <end position="170"/>
    </location>
</feature>